<dbReference type="InterPro" id="IPR025381">
    <property type="entry name" value="DUF4296"/>
</dbReference>
<evidence type="ECO:0000259" key="1">
    <source>
        <dbReference type="Pfam" id="PF14129"/>
    </source>
</evidence>
<evidence type="ECO:0000313" key="2">
    <source>
        <dbReference type="EMBL" id="MDE5419240.1"/>
    </source>
</evidence>
<evidence type="ECO:0000313" key="3">
    <source>
        <dbReference type="Proteomes" id="UP001528920"/>
    </source>
</evidence>
<dbReference type="EMBL" id="JAKJSC010000003">
    <property type="protein sequence ID" value="MDE5419240.1"/>
    <property type="molecule type" value="Genomic_DNA"/>
</dbReference>
<accession>A0ABT5VV08</accession>
<name>A0ABT5VV08_9BACT</name>
<protein>
    <submittedName>
        <fullName evidence="2">DUF4296 domain-containing protein</fullName>
    </submittedName>
</protein>
<comment type="caution">
    <text evidence="2">The sequence shown here is derived from an EMBL/GenBank/DDBJ whole genome shotgun (WGS) entry which is preliminary data.</text>
</comment>
<proteinExistence type="predicted"/>
<dbReference type="RefSeq" id="WP_275110570.1">
    <property type="nucleotide sequence ID" value="NZ_JAKJSC010000003.1"/>
</dbReference>
<organism evidence="2 3">
    <name type="scientific">Paralabilibaculum antarcticum</name>
    <dbReference type="NCBI Taxonomy" id="2912572"/>
    <lineage>
        <taxon>Bacteria</taxon>
        <taxon>Pseudomonadati</taxon>
        <taxon>Bacteroidota</taxon>
        <taxon>Bacteroidia</taxon>
        <taxon>Marinilabiliales</taxon>
        <taxon>Marinifilaceae</taxon>
        <taxon>Paralabilibaculum</taxon>
    </lineage>
</organism>
<dbReference type="Pfam" id="PF14129">
    <property type="entry name" value="DUF4296"/>
    <property type="match status" value="1"/>
</dbReference>
<dbReference type="PROSITE" id="PS51257">
    <property type="entry name" value="PROKAR_LIPOPROTEIN"/>
    <property type="match status" value="1"/>
</dbReference>
<reference evidence="2 3" key="1">
    <citation type="submission" date="2022-01" db="EMBL/GenBank/DDBJ databases">
        <title>Labilibaculum sp. nov, a marine bacterium isolated from Antarctica.</title>
        <authorList>
            <person name="Dai W."/>
        </authorList>
    </citation>
    <scope>NUCLEOTIDE SEQUENCE [LARGE SCALE GENOMIC DNA]</scope>
    <source>
        <strain evidence="2 3">DW002</strain>
    </source>
</reference>
<feature type="domain" description="DUF4296" evidence="1">
    <location>
        <begin position="29"/>
        <end position="110"/>
    </location>
</feature>
<dbReference type="Proteomes" id="UP001528920">
    <property type="component" value="Unassembled WGS sequence"/>
</dbReference>
<keyword evidence="3" id="KW-1185">Reference proteome</keyword>
<sequence>MNKIFYFCICIGFTFLISCNDNNKYQPKLDEQQFTNMLIDIHIVDGSLSTKNIYRTGKNYRPSYYYNSIYKKYKLTRSQFDSCVTYYSNDTKNFTLLYDQVIDSLNRLETKYRIQVKKDRMERDTVNLWTKKTRWRIPSKDKNTLDFTIPISQKGLYTVSASIKIFKDDQTDNPKIEAYFWKKDSLGEEHKVSFMPLPITKDMKFNKYEAQMEYPDSSYTELRGNFFAGENDLEEFTQHFEVKDILIFNPQIRPDSVLLEEELRVKSLEEIKRLR</sequence>
<gene>
    <name evidence="2" type="ORF">L3049_14665</name>
</gene>